<accession>A0A7I8L468</accession>
<evidence type="ECO:0000313" key="9">
    <source>
        <dbReference type="EMBL" id="CAA7404793.1"/>
    </source>
</evidence>
<reference evidence="9" key="1">
    <citation type="submission" date="2020-02" db="EMBL/GenBank/DDBJ databases">
        <authorList>
            <person name="Scholz U."/>
            <person name="Mascher M."/>
            <person name="Fiebig A."/>
        </authorList>
    </citation>
    <scope>NUCLEOTIDE SEQUENCE</scope>
</reference>
<dbReference type="PANTHER" id="PTHR31422:SF3">
    <property type="entry name" value="GTD-BINDING DOMAIN-CONTAINING PROTEIN"/>
    <property type="match status" value="1"/>
</dbReference>
<feature type="region of interest" description="Disordered" evidence="6">
    <location>
        <begin position="429"/>
        <end position="448"/>
    </location>
</feature>
<feature type="coiled-coil region" evidence="5">
    <location>
        <begin position="319"/>
        <end position="349"/>
    </location>
</feature>
<dbReference type="GO" id="GO:0080115">
    <property type="term" value="F:myosin XI tail binding"/>
    <property type="evidence" value="ECO:0007669"/>
    <property type="project" value="UniProtKB-ARBA"/>
</dbReference>
<dbReference type="Pfam" id="PF04576">
    <property type="entry name" value="Zein-binding"/>
    <property type="match status" value="1"/>
</dbReference>
<feature type="compositionally biased region" description="Polar residues" evidence="6">
    <location>
        <begin position="142"/>
        <end position="154"/>
    </location>
</feature>
<feature type="region of interest" description="Disordered" evidence="6">
    <location>
        <begin position="705"/>
        <end position="725"/>
    </location>
</feature>
<evidence type="ECO:0000256" key="7">
    <source>
        <dbReference type="SAM" id="Phobius"/>
    </source>
</evidence>
<feature type="region of interest" description="Disordered" evidence="6">
    <location>
        <begin position="100"/>
        <end position="199"/>
    </location>
</feature>
<keyword evidence="3 7" id="KW-1133">Transmembrane helix</keyword>
<dbReference type="PANTHER" id="PTHR31422">
    <property type="entry name" value="BNAANNG28530D PROTEIN"/>
    <property type="match status" value="1"/>
</dbReference>
<evidence type="ECO:0000256" key="1">
    <source>
        <dbReference type="ARBA" id="ARBA00004370"/>
    </source>
</evidence>
<feature type="region of interest" description="Disordered" evidence="6">
    <location>
        <begin position="596"/>
        <end position="619"/>
    </location>
</feature>
<proteinExistence type="predicted"/>
<feature type="compositionally biased region" description="Basic and acidic residues" evidence="6">
    <location>
        <begin position="156"/>
        <end position="167"/>
    </location>
</feature>
<feature type="domain" description="GTD-binding" evidence="8">
    <location>
        <begin position="278"/>
        <end position="376"/>
    </location>
</feature>
<evidence type="ECO:0000313" key="10">
    <source>
        <dbReference type="Proteomes" id="UP000663760"/>
    </source>
</evidence>
<evidence type="ECO:0000256" key="4">
    <source>
        <dbReference type="ARBA" id="ARBA00023136"/>
    </source>
</evidence>
<gene>
    <name evidence="9" type="ORF">SI8410_11015471</name>
</gene>
<keyword evidence="5" id="KW-0175">Coiled coil</keyword>
<organism evidence="9 10">
    <name type="scientific">Spirodela intermedia</name>
    <name type="common">Intermediate duckweed</name>
    <dbReference type="NCBI Taxonomy" id="51605"/>
    <lineage>
        <taxon>Eukaryota</taxon>
        <taxon>Viridiplantae</taxon>
        <taxon>Streptophyta</taxon>
        <taxon>Embryophyta</taxon>
        <taxon>Tracheophyta</taxon>
        <taxon>Spermatophyta</taxon>
        <taxon>Magnoliopsida</taxon>
        <taxon>Liliopsida</taxon>
        <taxon>Araceae</taxon>
        <taxon>Lemnoideae</taxon>
        <taxon>Spirodela</taxon>
    </lineage>
</organism>
<feature type="region of interest" description="Disordered" evidence="6">
    <location>
        <begin position="230"/>
        <end position="260"/>
    </location>
</feature>
<evidence type="ECO:0000256" key="3">
    <source>
        <dbReference type="ARBA" id="ARBA00022989"/>
    </source>
</evidence>
<feature type="transmembrane region" description="Helical" evidence="7">
    <location>
        <begin position="12"/>
        <end position="38"/>
    </location>
</feature>
<dbReference type="EMBL" id="LR746274">
    <property type="protein sequence ID" value="CAA7404793.1"/>
    <property type="molecule type" value="Genomic_DNA"/>
</dbReference>
<evidence type="ECO:0000256" key="6">
    <source>
        <dbReference type="SAM" id="MobiDB-lite"/>
    </source>
</evidence>
<dbReference type="Proteomes" id="UP000663760">
    <property type="component" value="Chromosome 11"/>
</dbReference>
<evidence type="ECO:0000256" key="2">
    <source>
        <dbReference type="ARBA" id="ARBA00022692"/>
    </source>
</evidence>
<sequence length="740" mass="82684">MASREIRNWTFCGLVGAFLDLALVYFMLCGATFAFFAAKFLGVFGLHLPCPCGGLFGHPDGQCLHGLLVDHPPRKISSVMTSVRNSFPFDAVWTKGEGSPRDFDEKFTKDGGAQSDNLVEKTREEAESSWSKNSSSCDLSSVNRASQAETNSSPRRLPDNPDGRGKSDVNNLKPPLGPRRRRRSSTEQRKSSPVFSSSSRLSLCETQDYYHNVSEQMTEVDGEDVATLQCGDDHPISDNQKSFSGLGSSQHLASSQATERDLVTSPLEDHSFDGDKVEAIRVLKKALEQERTSRSHIYLELEKERSAAATAADEAMSMILRLQKEKAGIEMEARQYQRMIEEKNAYDEEETNILKEIIIRRERENHVLVKENELYRQIILSGEGSEQLMLDELQLSTSSLEGKDASLGDMGNEQPSWGSAEEGKYLKASSDERLQTSDGHCVESPEGYDEKGMLTATAYPSEESGQTGAYGDDLSLCRSSGSLKNIFHDEEPSVDKIGDNCSKTVQQFTCDSGSDWEDHQDHSLGGSKSCDPHLRAEQSVYDVHFINDKICEERDKKQNDFPFAGSVLSLRTDDLGSEHPKSRNIEVIKVQSADNLSEAEKNAHRSSPNPKRVLRPVDSSSDCSSHCGLRRSSMSAVDKERLILETEVEFLRERLKLVQRGREMLHFSVGSNDKENLQLQLLEEIASQLCEIRRLTEPRKATWQVPLPPLSKSETERTRPQFSSKKRRCQSVPLGFLAKT</sequence>
<feature type="compositionally biased region" description="Polar residues" evidence="6">
    <location>
        <begin position="237"/>
        <end position="257"/>
    </location>
</feature>
<dbReference type="AlphaFoldDB" id="A0A7I8L468"/>
<keyword evidence="4 7" id="KW-0472">Membrane</keyword>
<evidence type="ECO:0000259" key="8">
    <source>
        <dbReference type="PROSITE" id="PS51775"/>
    </source>
</evidence>
<comment type="subcellular location">
    <subcellularLocation>
        <location evidence="1">Membrane</location>
    </subcellularLocation>
</comment>
<evidence type="ECO:0000256" key="5">
    <source>
        <dbReference type="SAM" id="Coils"/>
    </source>
</evidence>
<feature type="compositionally biased region" description="Low complexity" evidence="6">
    <location>
        <begin position="128"/>
        <end position="141"/>
    </location>
</feature>
<dbReference type="OrthoDB" id="1933744at2759"/>
<protein>
    <recommendedName>
        <fullName evidence="8">GTD-binding domain-containing protein</fullName>
    </recommendedName>
</protein>
<dbReference type="InterPro" id="IPR007656">
    <property type="entry name" value="GTD-bd"/>
</dbReference>
<dbReference type="PROSITE" id="PS51775">
    <property type="entry name" value="GTD_BINDING"/>
    <property type="match status" value="1"/>
</dbReference>
<dbReference type="GO" id="GO:0016020">
    <property type="term" value="C:membrane"/>
    <property type="evidence" value="ECO:0007669"/>
    <property type="project" value="UniProtKB-SubCell"/>
</dbReference>
<keyword evidence="2 7" id="KW-0812">Transmembrane</keyword>
<name>A0A7I8L468_SPIIN</name>
<keyword evidence="10" id="KW-1185">Reference proteome</keyword>
<feature type="compositionally biased region" description="Basic and acidic residues" evidence="6">
    <location>
        <begin position="100"/>
        <end position="109"/>
    </location>
</feature>